<name>A0A382RWN2_9ZZZZ</name>
<accession>A0A382RWN2</accession>
<dbReference type="AlphaFoldDB" id="A0A382RWN2"/>
<evidence type="ECO:0000313" key="1">
    <source>
        <dbReference type="EMBL" id="SVD02053.1"/>
    </source>
</evidence>
<feature type="non-terminal residue" evidence="1">
    <location>
        <position position="1"/>
    </location>
</feature>
<feature type="non-terminal residue" evidence="1">
    <location>
        <position position="65"/>
    </location>
</feature>
<reference evidence="1" key="1">
    <citation type="submission" date="2018-05" db="EMBL/GenBank/DDBJ databases">
        <authorList>
            <person name="Lanie J.A."/>
            <person name="Ng W.-L."/>
            <person name="Kazmierczak K.M."/>
            <person name="Andrzejewski T.M."/>
            <person name="Davidsen T.M."/>
            <person name="Wayne K.J."/>
            <person name="Tettelin H."/>
            <person name="Glass J.I."/>
            <person name="Rusch D."/>
            <person name="Podicherti R."/>
            <person name="Tsui H.-C.T."/>
            <person name="Winkler M.E."/>
        </authorList>
    </citation>
    <scope>NUCLEOTIDE SEQUENCE</scope>
</reference>
<proteinExistence type="predicted"/>
<organism evidence="1">
    <name type="scientific">marine metagenome</name>
    <dbReference type="NCBI Taxonomy" id="408172"/>
    <lineage>
        <taxon>unclassified sequences</taxon>
        <taxon>metagenomes</taxon>
        <taxon>ecological metagenomes</taxon>
    </lineage>
</organism>
<sequence length="65" mass="7591">TMKSIEVLVLKKLKNVLDMKLLTTILVNGLKTKKILNGLLTNIDGVKKRRKMLQKWKKARTPYHF</sequence>
<protein>
    <submittedName>
        <fullName evidence="1">Uncharacterized protein</fullName>
    </submittedName>
</protein>
<dbReference type="EMBL" id="UINC01124713">
    <property type="protein sequence ID" value="SVD02053.1"/>
    <property type="molecule type" value="Genomic_DNA"/>
</dbReference>
<gene>
    <name evidence="1" type="ORF">METZ01_LOCUS354907</name>
</gene>